<keyword evidence="15" id="KW-1133">Transmembrane helix</keyword>
<dbReference type="InterPro" id="IPR036396">
    <property type="entry name" value="Cyt_P450_sf"/>
</dbReference>
<dbReference type="GeneTree" id="ENSGT00940000162064"/>
<evidence type="ECO:0000256" key="7">
    <source>
        <dbReference type="ARBA" id="ARBA00022824"/>
    </source>
</evidence>
<dbReference type="PRINTS" id="PR00463">
    <property type="entry name" value="EP450I"/>
</dbReference>
<dbReference type="GO" id="GO:0020037">
    <property type="term" value="F:heme binding"/>
    <property type="evidence" value="ECO:0007669"/>
    <property type="project" value="InterPro"/>
</dbReference>
<evidence type="ECO:0000256" key="10">
    <source>
        <dbReference type="ARBA" id="ARBA00023004"/>
    </source>
</evidence>
<dbReference type="Proteomes" id="UP000694397">
    <property type="component" value="Chromosome 10"/>
</dbReference>
<evidence type="ECO:0000256" key="5">
    <source>
        <dbReference type="ARBA" id="ARBA00022617"/>
    </source>
</evidence>
<dbReference type="GO" id="GO:0005789">
    <property type="term" value="C:endoplasmic reticulum membrane"/>
    <property type="evidence" value="ECO:0007669"/>
    <property type="project" value="UniProtKB-SubCell"/>
</dbReference>
<dbReference type="Ensembl" id="ENSSFOT00015023701.2">
    <property type="protein sequence ID" value="ENSSFOP00015023445.2"/>
    <property type="gene ID" value="ENSSFOG00015015083.2"/>
</dbReference>
<dbReference type="InterPro" id="IPR050182">
    <property type="entry name" value="Cytochrome_P450_fam2"/>
</dbReference>
<dbReference type="Pfam" id="PF00067">
    <property type="entry name" value="p450"/>
    <property type="match status" value="1"/>
</dbReference>
<evidence type="ECO:0000256" key="1">
    <source>
        <dbReference type="ARBA" id="ARBA00001971"/>
    </source>
</evidence>
<dbReference type="PANTHER" id="PTHR24300">
    <property type="entry name" value="CYTOCHROME P450 508A4-RELATED"/>
    <property type="match status" value="1"/>
</dbReference>
<dbReference type="Gene3D" id="1.10.630.10">
    <property type="entry name" value="Cytochrome P450"/>
    <property type="match status" value="1"/>
</dbReference>
<dbReference type="PANTHER" id="PTHR24300:SF153">
    <property type="entry name" value="CYTOCHROME P450 2G1-LIKE-RELATED"/>
    <property type="match status" value="1"/>
</dbReference>
<keyword evidence="5 13" id="KW-0349">Heme</keyword>
<reference evidence="16" key="2">
    <citation type="submission" date="2025-08" db="UniProtKB">
        <authorList>
            <consortium name="Ensembl"/>
        </authorList>
    </citation>
    <scope>IDENTIFICATION</scope>
</reference>
<evidence type="ECO:0000256" key="2">
    <source>
        <dbReference type="ARBA" id="ARBA00004524"/>
    </source>
</evidence>
<evidence type="ECO:0000256" key="14">
    <source>
        <dbReference type="RuleBase" id="RU000461"/>
    </source>
</evidence>
<evidence type="ECO:0000256" key="9">
    <source>
        <dbReference type="ARBA" id="ARBA00023002"/>
    </source>
</evidence>
<dbReference type="GO" id="GO:0006805">
    <property type="term" value="P:xenobiotic metabolic process"/>
    <property type="evidence" value="ECO:0007669"/>
    <property type="project" value="TreeGrafter"/>
</dbReference>
<keyword evidence="6 13" id="KW-0479">Metal-binding</keyword>
<keyword evidence="7" id="KW-0256">Endoplasmic reticulum</keyword>
<reference evidence="16" key="3">
    <citation type="submission" date="2025-09" db="UniProtKB">
        <authorList>
            <consortium name="Ensembl"/>
        </authorList>
    </citation>
    <scope>IDENTIFICATION</scope>
</reference>
<sequence>EAMEISSTLILTGLVLALILFVRWKRDKEYISLPPGPKPLPLLGNLLQIDKSAPFTTLLEFSRLYGTVFTVYFGRQRAVVLVGYKTVKEALCDQADDFADRGVIPFLHNITEGYGLASNGQCWQQLRRFTLGTLRNFGMGRKTMEEWILAESKYLIDRLAKTNSVPCDPTYFLSQTASNVICALVFGHRFEYHDDDFLQLLKIISQTVLFINTPLGQLYNTFPWLMDCLPGYQHKVLADTDKLKAFIMEKIHQHEKTLSPASPRDFTDCFLIRLNQEKDNPSSEFHYKNMVATVLGLFIAGTETTSTTLKYALMMLIKHPNIQEKVQLEIDEVIGRDRCPVMEDRKSLPFTDAVIYEVQRYLDIAPMNVPHYATSDIVFKGYIIPKGTYIFPMLHSVLRDETQWESPWTFNPGNFLDHNGNFKKNPAFIPFSAGKRACVGESLAKMELFLFLVSLLQHFTFSCPGGPESLDPTPEYSSFGKIVRNYELIATPR</sequence>
<protein>
    <submittedName>
        <fullName evidence="16">Cytochrome P450 2C20-like</fullName>
    </submittedName>
</protein>
<evidence type="ECO:0000313" key="16">
    <source>
        <dbReference type="Ensembl" id="ENSSFOP00015023445.2"/>
    </source>
</evidence>
<dbReference type="InterPro" id="IPR001128">
    <property type="entry name" value="Cyt_P450"/>
</dbReference>
<reference evidence="16 17" key="1">
    <citation type="submission" date="2019-04" db="EMBL/GenBank/DDBJ databases">
        <authorList>
            <consortium name="Wellcome Sanger Institute Data Sharing"/>
        </authorList>
    </citation>
    <scope>NUCLEOTIDE SEQUENCE [LARGE SCALE GENOMIC DNA]</scope>
</reference>
<organism evidence="16 17">
    <name type="scientific">Scleropages formosus</name>
    <name type="common">Asian bonytongue</name>
    <name type="synonym">Osteoglossum formosum</name>
    <dbReference type="NCBI Taxonomy" id="113540"/>
    <lineage>
        <taxon>Eukaryota</taxon>
        <taxon>Metazoa</taxon>
        <taxon>Chordata</taxon>
        <taxon>Craniata</taxon>
        <taxon>Vertebrata</taxon>
        <taxon>Euteleostomi</taxon>
        <taxon>Actinopterygii</taxon>
        <taxon>Neopterygii</taxon>
        <taxon>Teleostei</taxon>
        <taxon>Osteoglossocephala</taxon>
        <taxon>Osteoglossomorpha</taxon>
        <taxon>Osteoglossiformes</taxon>
        <taxon>Osteoglossidae</taxon>
        <taxon>Scleropages</taxon>
    </lineage>
</organism>
<dbReference type="OrthoDB" id="1103324at2759"/>
<dbReference type="AlphaFoldDB" id="A0A8C9V4D5"/>
<dbReference type="PRINTS" id="PR01684">
    <property type="entry name" value="EP450ICYP2A"/>
</dbReference>
<evidence type="ECO:0000256" key="15">
    <source>
        <dbReference type="SAM" id="Phobius"/>
    </source>
</evidence>
<comment type="subcellular location">
    <subcellularLocation>
        <location evidence="3">Endoplasmic reticulum membrane</location>
    </subcellularLocation>
    <subcellularLocation>
        <location evidence="2">Microsome membrane</location>
    </subcellularLocation>
</comment>
<dbReference type="GO" id="GO:0006082">
    <property type="term" value="P:organic acid metabolic process"/>
    <property type="evidence" value="ECO:0007669"/>
    <property type="project" value="TreeGrafter"/>
</dbReference>
<evidence type="ECO:0000256" key="11">
    <source>
        <dbReference type="ARBA" id="ARBA00023033"/>
    </source>
</evidence>
<evidence type="ECO:0000313" key="17">
    <source>
        <dbReference type="Proteomes" id="UP000694397"/>
    </source>
</evidence>
<dbReference type="GO" id="GO:0016712">
    <property type="term" value="F:oxidoreductase activity, acting on paired donors, with incorporation or reduction of molecular oxygen, reduced flavin or flavoprotein as one donor, and incorporation of one atom of oxygen"/>
    <property type="evidence" value="ECO:0007669"/>
    <property type="project" value="InterPro"/>
</dbReference>
<comment type="similarity">
    <text evidence="4 14">Belongs to the cytochrome P450 family.</text>
</comment>
<evidence type="ECO:0000256" key="3">
    <source>
        <dbReference type="ARBA" id="ARBA00004586"/>
    </source>
</evidence>
<evidence type="ECO:0000256" key="8">
    <source>
        <dbReference type="ARBA" id="ARBA00022848"/>
    </source>
</evidence>
<gene>
    <name evidence="16" type="primary">LOC108933452</name>
</gene>
<feature type="binding site" description="axial binding residue" evidence="13">
    <location>
        <position position="438"/>
    </location>
    <ligand>
        <name>heme</name>
        <dbReference type="ChEBI" id="CHEBI:30413"/>
    </ligand>
    <ligandPart>
        <name>Fe</name>
        <dbReference type="ChEBI" id="CHEBI:18248"/>
    </ligandPart>
</feature>
<name>A0A8C9V4D5_SCLFO</name>
<keyword evidence="12 15" id="KW-0472">Membrane</keyword>
<dbReference type="SUPFAM" id="SSF48264">
    <property type="entry name" value="Cytochrome P450"/>
    <property type="match status" value="1"/>
</dbReference>
<keyword evidence="15" id="KW-0812">Transmembrane</keyword>
<feature type="transmembrane region" description="Helical" evidence="15">
    <location>
        <begin position="6"/>
        <end position="24"/>
    </location>
</feature>
<dbReference type="FunFam" id="1.10.630.10:FF:000010">
    <property type="entry name" value="cytochrome P450 2W1 isoform X2"/>
    <property type="match status" value="1"/>
</dbReference>
<dbReference type="PRINTS" id="PR00385">
    <property type="entry name" value="P450"/>
</dbReference>
<evidence type="ECO:0000256" key="12">
    <source>
        <dbReference type="ARBA" id="ARBA00023136"/>
    </source>
</evidence>
<keyword evidence="10 13" id="KW-0408">Iron</keyword>
<keyword evidence="8" id="KW-0492">Microsome</keyword>
<dbReference type="CDD" id="cd11026">
    <property type="entry name" value="CYP2"/>
    <property type="match status" value="1"/>
</dbReference>
<evidence type="ECO:0000256" key="13">
    <source>
        <dbReference type="PIRSR" id="PIRSR602401-1"/>
    </source>
</evidence>
<dbReference type="InterPro" id="IPR008067">
    <property type="entry name" value="Cyt_P450_E_grp-I_CYP2A-like"/>
</dbReference>
<keyword evidence="9 14" id="KW-0560">Oxidoreductase</keyword>
<dbReference type="InterPro" id="IPR017972">
    <property type="entry name" value="Cyt_P450_CS"/>
</dbReference>
<comment type="cofactor">
    <cofactor evidence="1 13">
        <name>heme</name>
        <dbReference type="ChEBI" id="CHEBI:30413"/>
    </cofactor>
</comment>
<keyword evidence="11 14" id="KW-0503">Monooxygenase</keyword>
<dbReference type="GO" id="GO:0005506">
    <property type="term" value="F:iron ion binding"/>
    <property type="evidence" value="ECO:0007669"/>
    <property type="project" value="InterPro"/>
</dbReference>
<proteinExistence type="inferred from homology"/>
<dbReference type="GO" id="GO:0046222">
    <property type="term" value="P:aflatoxin metabolic process"/>
    <property type="evidence" value="ECO:0007669"/>
    <property type="project" value="UniProtKB-ARBA"/>
</dbReference>
<dbReference type="PROSITE" id="PS00086">
    <property type="entry name" value="CYTOCHROME_P450"/>
    <property type="match status" value="1"/>
</dbReference>
<evidence type="ECO:0000256" key="4">
    <source>
        <dbReference type="ARBA" id="ARBA00010617"/>
    </source>
</evidence>
<evidence type="ECO:0000256" key="6">
    <source>
        <dbReference type="ARBA" id="ARBA00022723"/>
    </source>
</evidence>
<keyword evidence="17" id="KW-1185">Reference proteome</keyword>
<accession>A0A8C9V4D5</accession>
<dbReference type="InterPro" id="IPR002401">
    <property type="entry name" value="Cyt_P450_E_grp-I"/>
</dbReference>